<dbReference type="InterPro" id="IPR051535">
    <property type="entry name" value="Siderophore_ABC-ATPase"/>
</dbReference>
<comment type="subcellular location">
    <subcellularLocation>
        <location evidence="1">Cell membrane</location>
        <topology evidence="1">Peripheral membrane protein</topology>
    </subcellularLocation>
</comment>
<dbReference type="Gene3D" id="3.40.50.300">
    <property type="entry name" value="P-loop containing nucleotide triphosphate hydrolases"/>
    <property type="match status" value="2"/>
</dbReference>
<accession>A0A254MYL0</accession>
<evidence type="ECO:0000259" key="8">
    <source>
        <dbReference type="SMART" id="SM00382"/>
    </source>
</evidence>
<dbReference type="EMBL" id="NISI01000018">
    <property type="protein sequence ID" value="OWR00514.1"/>
    <property type="molecule type" value="Genomic_DNA"/>
</dbReference>
<dbReference type="GO" id="GO:0005886">
    <property type="term" value="C:plasma membrane"/>
    <property type="evidence" value="ECO:0007669"/>
    <property type="project" value="UniProtKB-SubCell"/>
</dbReference>
<evidence type="ECO:0000256" key="5">
    <source>
        <dbReference type="ARBA" id="ARBA00023004"/>
    </source>
</evidence>
<keyword evidence="5" id="KW-0408">Iron</keyword>
<dbReference type="AlphaFoldDB" id="A0A254MYL0"/>
<evidence type="ECO:0000256" key="3">
    <source>
        <dbReference type="ARBA" id="ARBA00022475"/>
    </source>
</evidence>
<keyword evidence="10" id="KW-1185">Reference proteome</keyword>
<dbReference type="OrthoDB" id="9784297at2"/>
<feature type="domain" description="AAA+ ATPase" evidence="8">
    <location>
        <begin position="41"/>
        <end position="211"/>
    </location>
</feature>
<dbReference type="InterPro" id="IPR038729">
    <property type="entry name" value="Rad50/SbcC_AAA"/>
</dbReference>
<dbReference type="Pfam" id="PF13304">
    <property type="entry name" value="AAA_21"/>
    <property type="match status" value="1"/>
</dbReference>
<dbReference type="PANTHER" id="PTHR42771">
    <property type="entry name" value="IRON(3+)-HYDROXAMATE IMPORT ATP-BINDING PROTEIN FHUC"/>
    <property type="match status" value="1"/>
</dbReference>
<evidence type="ECO:0000256" key="7">
    <source>
        <dbReference type="ARBA" id="ARBA00023136"/>
    </source>
</evidence>
<dbReference type="InterPro" id="IPR027417">
    <property type="entry name" value="P-loop_NTPase"/>
</dbReference>
<evidence type="ECO:0000313" key="9">
    <source>
        <dbReference type="EMBL" id="OWR00514.1"/>
    </source>
</evidence>
<dbReference type="SMART" id="SM00382">
    <property type="entry name" value="AAA"/>
    <property type="match status" value="1"/>
</dbReference>
<keyword evidence="3" id="KW-1003">Cell membrane</keyword>
<dbReference type="PANTHER" id="PTHR42771:SF2">
    <property type="entry name" value="IRON(3+)-HYDROXAMATE IMPORT ATP-BINDING PROTEIN FHUC"/>
    <property type="match status" value="1"/>
</dbReference>
<name>A0A254MYL0_9BURK</name>
<protein>
    <submittedName>
        <fullName evidence="9">AAA family ATPase</fullName>
    </submittedName>
</protein>
<reference evidence="9 10" key="1">
    <citation type="journal article" date="2007" name="Int. J. Syst. Evol. Microbiol.">
        <title>Description of Pelomonas aquatica sp. nov. and Pelomonas puraquae sp. nov., isolated from industrial and haemodialysis water.</title>
        <authorList>
            <person name="Gomila M."/>
            <person name="Bowien B."/>
            <person name="Falsen E."/>
            <person name="Moore E.R."/>
            <person name="Lalucat J."/>
        </authorList>
    </citation>
    <scope>NUCLEOTIDE SEQUENCE [LARGE SCALE GENOMIC DNA]</scope>
    <source>
        <strain evidence="9 10">CCUG 52769</strain>
    </source>
</reference>
<dbReference type="GO" id="GO:0005524">
    <property type="term" value="F:ATP binding"/>
    <property type="evidence" value="ECO:0007669"/>
    <property type="project" value="InterPro"/>
</dbReference>
<dbReference type="GO" id="GO:0006302">
    <property type="term" value="P:double-strand break repair"/>
    <property type="evidence" value="ECO:0007669"/>
    <property type="project" value="InterPro"/>
</dbReference>
<keyword evidence="2" id="KW-0813">Transport</keyword>
<proteinExistence type="predicted"/>
<dbReference type="RefSeq" id="WP_088486123.1">
    <property type="nucleotide sequence ID" value="NZ_NISI01000018.1"/>
</dbReference>
<evidence type="ECO:0000256" key="4">
    <source>
        <dbReference type="ARBA" id="ARBA00022496"/>
    </source>
</evidence>
<dbReference type="GO" id="GO:0016887">
    <property type="term" value="F:ATP hydrolysis activity"/>
    <property type="evidence" value="ECO:0007669"/>
    <property type="project" value="InterPro"/>
</dbReference>
<gene>
    <name evidence="9" type="ORF">CDO81_25590</name>
</gene>
<sequence>MARLNRPYLLHAGLRPGAEVDFDSYPFNIPAVREMGQIDFHPNVTFFVGENGAGKSTVLEGLALALGYSAEGGTRNVRLQTVESVSNLHEVLRLARGVPAPRDGYFLRAETLFNVASYMDEVGYTEGYGGSLHRRSHGEAFMAVLLNKLRGRGLYLLDEPEAALSPNRQLAALSAIHALVENGSQFIIATHSPILLAYPHARIVLFDGSGLAEVAYEDTEHYAVTRDFLNHPQRRLAQLLGDDGSP</sequence>
<keyword evidence="7" id="KW-0472">Membrane</keyword>
<keyword evidence="6" id="KW-0406">Ion transport</keyword>
<keyword evidence="4" id="KW-0410">Iron transport</keyword>
<dbReference type="Pfam" id="PF13476">
    <property type="entry name" value="AAA_23"/>
    <property type="match status" value="1"/>
</dbReference>
<dbReference type="GO" id="GO:0006826">
    <property type="term" value="P:iron ion transport"/>
    <property type="evidence" value="ECO:0007669"/>
    <property type="project" value="UniProtKB-KW"/>
</dbReference>
<dbReference type="InterPro" id="IPR003959">
    <property type="entry name" value="ATPase_AAA_core"/>
</dbReference>
<evidence type="ECO:0000313" key="10">
    <source>
        <dbReference type="Proteomes" id="UP000197446"/>
    </source>
</evidence>
<dbReference type="Proteomes" id="UP000197446">
    <property type="component" value="Unassembled WGS sequence"/>
</dbReference>
<organism evidence="9 10">
    <name type="scientific">Roseateles puraquae</name>
    <dbReference type="NCBI Taxonomy" id="431059"/>
    <lineage>
        <taxon>Bacteria</taxon>
        <taxon>Pseudomonadati</taxon>
        <taxon>Pseudomonadota</taxon>
        <taxon>Betaproteobacteria</taxon>
        <taxon>Burkholderiales</taxon>
        <taxon>Sphaerotilaceae</taxon>
        <taxon>Roseateles</taxon>
    </lineage>
</organism>
<evidence type="ECO:0000256" key="2">
    <source>
        <dbReference type="ARBA" id="ARBA00022448"/>
    </source>
</evidence>
<comment type="caution">
    <text evidence="9">The sequence shown here is derived from an EMBL/GenBank/DDBJ whole genome shotgun (WGS) entry which is preliminary data.</text>
</comment>
<dbReference type="InterPro" id="IPR003593">
    <property type="entry name" value="AAA+_ATPase"/>
</dbReference>
<evidence type="ECO:0000256" key="6">
    <source>
        <dbReference type="ARBA" id="ARBA00023065"/>
    </source>
</evidence>
<evidence type="ECO:0000256" key="1">
    <source>
        <dbReference type="ARBA" id="ARBA00004202"/>
    </source>
</evidence>
<dbReference type="SUPFAM" id="SSF52540">
    <property type="entry name" value="P-loop containing nucleoside triphosphate hydrolases"/>
    <property type="match status" value="1"/>
</dbReference>